<evidence type="ECO:0000313" key="1">
    <source>
        <dbReference type="EMBL" id="EGY53770.1"/>
    </source>
</evidence>
<dbReference type="PATRIC" id="fig|1032488.3.peg.2"/>
<gene>
    <name evidence="1" type="ORF">HMPREF9371_0002</name>
</gene>
<organism evidence="1 2">
    <name type="scientific">Neisseria shayeganii 871</name>
    <dbReference type="NCBI Taxonomy" id="1032488"/>
    <lineage>
        <taxon>Bacteria</taxon>
        <taxon>Pseudomonadati</taxon>
        <taxon>Pseudomonadota</taxon>
        <taxon>Betaproteobacteria</taxon>
        <taxon>Neisseriales</taxon>
        <taxon>Neisseriaceae</taxon>
        <taxon>Neisseria</taxon>
    </lineage>
</organism>
<dbReference type="Pfam" id="PF13289">
    <property type="entry name" value="SIR2_2"/>
    <property type="match status" value="1"/>
</dbReference>
<reference evidence="1 2" key="1">
    <citation type="submission" date="2011-05" db="EMBL/GenBank/DDBJ databases">
        <authorList>
            <person name="Muzny D."/>
            <person name="Qin X."/>
            <person name="Deng J."/>
            <person name="Jiang H."/>
            <person name="Liu Y."/>
            <person name="Qu J."/>
            <person name="Song X.-Z."/>
            <person name="Zhang L."/>
            <person name="Thornton R."/>
            <person name="Coyle M."/>
            <person name="Francisco L."/>
            <person name="Jackson L."/>
            <person name="Javaid M."/>
            <person name="Korchina V."/>
            <person name="Kovar C."/>
            <person name="Mata R."/>
            <person name="Mathew T."/>
            <person name="Ngo R."/>
            <person name="Nguyen L."/>
            <person name="Nguyen N."/>
            <person name="Okwuonu G."/>
            <person name="Ongeri F."/>
            <person name="Pham C."/>
            <person name="Simmons D."/>
            <person name="Wilczek-Boney K."/>
            <person name="Hale W."/>
            <person name="Jakkamsetti A."/>
            <person name="Pham P."/>
            <person name="Ruth R."/>
            <person name="San Lucas F."/>
            <person name="Warren J."/>
            <person name="Zhang J."/>
            <person name="Zhao Z."/>
            <person name="Zhou C."/>
            <person name="Zhu D."/>
            <person name="Lee S."/>
            <person name="Bess C."/>
            <person name="Blankenburg K."/>
            <person name="Forbes L."/>
            <person name="Fu Q."/>
            <person name="Gubbala S."/>
            <person name="Hirani K."/>
            <person name="Jayaseelan J.C."/>
            <person name="Lara F."/>
            <person name="Munidasa M."/>
            <person name="Palculict T."/>
            <person name="Patil S."/>
            <person name="Pu L.-L."/>
            <person name="Saada N."/>
            <person name="Tang L."/>
            <person name="Weissenberger G."/>
            <person name="Zhu Y."/>
            <person name="Hemphill L."/>
            <person name="Shang Y."/>
            <person name="Youmans B."/>
            <person name="Ayvaz T."/>
            <person name="Ross M."/>
            <person name="Santibanez J."/>
            <person name="Aqrawi P."/>
            <person name="Gross S."/>
            <person name="Joshi V."/>
            <person name="Fowler G."/>
            <person name="Nazareth L."/>
            <person name="Reid J."/>
            <person name="Worley K."/>
            <person name="Petrosino J."/>
            <person name="Highlander S."/>
            <person name="Gibbs R."/>
        </authorList>
    </citation>
    <scope>NUCLEOTIDE SEQUENCE [LARGE SCALE GENOMIC DNA]</scope>
    <source>
        <strain evidence="1 2">871</strain>
    </source>
</reference>
<accession>G4CEG3</accession>
<dbReference type="HOGENOM" id="CLU_062029_0_0_4"/>
<protein>
    <submittedName>
        <fullName evidence="1">Uncharacterized protein</fullName>
    </submittedName>
</protein>
<comment type="caution">
    <text evidence="1">The sequence shown here is derived from an EMBL/GenBank/DDBJ whole genome shotgun (WGS) entry which is preliminary data.</text>
</comment>
<proteinExistence type="predicted"/>
<keyword evidence="2" id="KW-1185">Reference proteome</keyword>
<dbReference type="EMBL" id="AGAY01000001">
    <property type="protein sequence ID" value="EGY53770.1"/>
    <property type="molecule type" value="Genomic_DNA"/>
</dbReference>
<name>G4CEG3_9NEIS</name>
<dbReference type="STRING" id="1032488.HMPREF9371_0002"/>
<dbReference type="InterPro" id="IPR029035">
    <property type="entry name" value="DHS-like_NAD/FAD-binding_dom"/>
</dbReference>
<dbReference type="AlphaFoldDB" id="G4CEG3"/>
<sequence>MCFKNKLFVTFNSIYHLCGVKRNVRKVEEIELDELKKWLQTIFTDNLVIIVGSGLSCAEGLPGMDALANRLKERMPEYLSDSDKAIWNTISDCLEPYGLEGALLKHQANETIETAIIRITAEYVLSKEQEAINKCITDNQKLKFSYLLPHVSASNPQVSRVITTNYDRLIEFAAEYESWGVDSMMVGRYWGKHDPDLSGKLQVRDIRTVKNRYLKSKLVYRDHIKIFKPHGSLDWFMVEDVPMTSCIGKLEEPLIITPGVGKYKKGYGQPFDVHREKANEAIDSASSILCIGYGFNDDHLQTHLTGKIKSGVKTLLLTRGLSDNAKNILKDSPNCKALICGENPFGTIVVDNQGELFIPDVQWWDVEYFVKEVLENGK</sequence>
<evidence type="ECO:0000313" key="2">
    <source>
        <dbReference type="Proteomes" id="UP000003019"/>
    </source>
</evidence>
<dbReference type="SUPFAM" id="SSF52467">
    <property type="entry name" value="DHS-like NAD/FAD-binding domain"/>
    <property type="match status" value="1"/>
</dbReference>
<dbReference type="Proteomes" id="UP000003019">
    <property type="component" value="Unassembled WGS sequence"/>
</dbReference>